<comment type="caution">
    <text evidence="1">The sequence shown here is derived from an EMBL/GenBank/DDBJ whole genome shotgun (WGS) entry which is preliminary data.</text>
</comment>
<evidence type="ECO:0000313" key="2">
    <source>
        <dbReference type="Proteomes" id="UP000265509"/>
    </source>
</evidence>
<dbReference type="EMBL" id="QRAN01000012">
    <property type="protein sequence ID" value="RLQ21564.1"/>
    <property type="molecule type" value="Genomic_DNA"/>
</dbReference>
<proteinExistence type="predicted"/>
<evidence type="ECO:0000313" key="1">
    <source>
        <dbReference type="EMBL" id="RLQ21564.1"/>
    </source>
</evidence>
<sequence>MLAKPSERVPERLDVAAYTPHSKEIFSEIASLDEDQVLIVLAKIALGITDNDWSIIWNSLVERPEVVARLAQDLDQHSCNRMMRAQPCELVPDFLPEISPSLAVLKTYLHKYYDVEETDRVARIEEYIRKNEELEAHLTLATLLQPGFPDGLGLSLGKLESSGFISGLKSLPAPLPAEVLPLVWEEWVKRPVEQLAEVKEGLPDTLWRQLSTSCPDPAVPDYIHLLVLDAPLLWRYVSRNHRSLHSASRNKIKDYIAGSSDVYAAMSSLSIPTEDVPKALNYFLPAEAAIWDFIELRWDLVSPQEQSDFRTAIQESNYVQAQFMLYLADKGAGGDSYPLPRLGRDVENLVSQLFHLHSADQTRIAKTIFMDCPVKAGFSACEASMAPNKNAGQRDPYKGGEQSAFNYWCRRFPCDAGECLVNYEGKDDDELNAALPARYGIFGTYTIGSHFYTLVKRYWGYQKTVLHDQKNGAFIRPLA</sequence>
<dbReference type="AlphaFoldDB" id="A0A3L7DW69"/>
<organism evidence="1 2">
    <name type="scientific">Seongchinamella sediminis</name>
    <dbReference type="NCBI Taxonomy" id="2283635"/>
    <lineage>
        <taxon>Bacteria</taxon>
        <taxon>Pseudomonadati</taxon>
        <taxon>Pseudomonadota</taxon>
        <taxon>Gammaproteobacteria</taxon>
        <taxon>Cellvibrionales</taxon>
        <taxon>Halieaceae</taxon>
        <taxon>Seongchinamella</taxon>
    </lineage>
</organism>
<protein>
    <submittedName>
        <fullName evidence="1">Uncharacterized protein</fullName>
    </submittedName>
</protein>
<dbReference type="Proteomes" id="UP000265509">
    <property type="component" value="Unassembled WGS sequence"/>
</dbReference>
<name>A0A3L7DW69_9GAMM</name>
<reference evidence="1 2" key="1">
    <citation type="submission" date="2018-07" db="EMBL/GenBank/DDBJ databases">
        <title>Halioglobus sp. genome submission.</title>
        <authorList>
            <person name="Ye M.-Q."/>
            <person name="Du Z.-J."/>
        </authorList>
    </citation>
    <scope>NUCLEOTIDE SEQUENCE [LARGE SCALE GENOMIC DNA]</scope>
    <source>
        <strain evidence="1 2">U0301</strain>
    </source>
</reference>
<accession>A0A3L7DW69</accession>
<dbReference type="RefSeq" id="WP_117955094.1">
    <property type="nucleotide sequence ID" value="NZ_QRAN01000012.1"/>
</dbReference>
<keyword evidence="2" id="KW-1185">Reference proteome</keyword>
<gene>
    <name evidence="1" type="ORF">DWB85_12475</name>
</gene>